<dbReference type="InterPro" id="IPR008861">
    <property type="entry name" value="GpX-like"/>
</dbReference>
<comment type="caution">
    <text evidence="1">The sequence shown here is derived from an EMBL/GenBank/DDBJ whole genome shotgun (WGS) entry which is preliminary data.</text>
</comment>
<sequence length="70" mass="7566">MAQDTSVTIRAAEGDRLDLLCWKRYGTLAGRVVERALEANPGGALYDELPAGLLISLPEAAAEPPERSLW</sequence>
<evidence type="ECO:0000313" key="1">
    <source>
        <dbReference type="EMBL" id="MST56187.1"/>
    </source>
</evidence>
<dbReference type="Proteomes" id="UP000473699">
    <property type="component" value="Unassembled WGS sequence"/>
</dbReference>
<dbReference type="AlphaFoldDB" id="A0A6L5YES5"/>
<reference evidence="1 2" key="1">
    <citation type="submission" date="2019-08" db="EMBL/GenBank/DDBJ databases">
        <title>In-depth cultivation of the pig gut microbiome towards novel bacterial diversity and tailored functional studies.</title>
        <authorList>
            <person name="Wylensek D."/>
            <person name="Hitch T.C.A."/>
            <person name="Clavel T."/>
        </authorList>
    </citation>
    <scope>NUCLEOTIDE SEQUENCE [LARGE SCALE GENOMIC DNA]</scope>
    <source>
        <strain evidence="1 2">SM-530-WT-4B</strain>
    </source>
</reference>
<protein>
    <submittedName>
        <fullName evidence="1">Phage tail protein</fullName>
    </submittedName>
</protein>
<dbReference type="Pfam" id="PF05489">
    <property type="entry name" value="Phage_tail_X"/>
    <property type="match status" value="1"/>
</dbReference>
<organism evidence="1 2">
    <name type="scientific">Pyramidobacter porci</name>
    <dbReference type="NCBI Taxonomy" id="2605789"/>
    <lineage>
        <taxon>Bacteria</taxon>
        <taxon>Thermotogati</taxon>
        <taxon>Synergistota</taxon>
        <taxon>Synergistia</taxon>
        <taxon>Synergistales</taxon>
        <taxon>Dethiosulfovibrionaceae</taxon>
        <taxon>Pyramidobacter</taxon>
    </lineage>
</organism>
<proteinExistence type="predicted"/>
<evidence type="ECO:0000313" key="2">
    <source>
        <dbReference type="Proteomes" id="UP000473699"/>
    </source>
</evidence>
<dbReference type="EMBL" id="VUNH01000009">
    <property type="protein sequence ID" value="MST56187.1"/>
    <property type="molecule type" value="Genomic_DNA"/>
</dbReference>
<gene>
    <name evidence="1" type="ORF">FYJ74_09110</name>
</gene>
<dbReference type="RefSeq" id="WP_154529263.1">
    <property type="nucleotide sequence ID" value="NZ_VUNH01000009.1"/>
</dbReference>
<accession>A0A6L5YES5</accession>
<keyword evidence="2" id="KW-1185">Reference proteome</keyword>
<name>A0A6L5YES5_9BACT</name>